<name>A0A382KBA4_9ZZZZ</name>
<evidence type="ECO:0000313" key="1">
    <source>
        <dbReference type="EMBL" id="SVC20915.1"/>
    </source>
</evidence>
<evidence type="ECO:0008006" key="2">
    <source>
        <dbReference type="Google" id="ProtNLM"/>
    </source>
</evidence>
<proteinExistence type="predicted"/>
<feature type="non-terminal residue" evidence="1">
    <location>
        <position position="1"/>
    </location>
</feature>
<dbReference type="EMBL" id="UINC01079169">
    <property type="protein sequence ID" value="SVC20915.1"/>
    <property type="molecule type" value="Genomic_DNA"/>
</dbReference>
<reference evidence="1" key="1">
    <citation type="submission" date="2018-05" db="EMBL/GenBank/DDBJ databases">
        <authorList>
            <person name="Lanie J.A."/>
            <person name="Ng W.-L."/>
            <person name="Kazmierczak K.M."/>
            <person name="Andrzejewski T.M."/>
            <person name="Davidsen T.M."/>
            <person name="Wayne K.J."/>
            <person name="Tettelin H."/>
            <person name="Glass J.I."/>
            <person name="Rusch D."/>
            <person name="Podicherti R."/>
            <person name="Tsui H.-C.T."/>
            <person name="Winkler M.E."/>
        </authorList>
    </citation>
    <scope>NUCLEOTIDE SEQUENCE</scope>
</reference>
<sequence>VIVVKRNKKWVARFVPFNIFIDNHIYKSIKAGQEIEINLPEGLHEIHIQYGKNQYYMESTRISFK</sequence>
<feature type="non-terminal residue" evidence="1">
    <location>
        <position position="65"/>
    </location>
</feature>
<gene>
    <name evidence="1" type="ORF">METZ01_LOCUS273769</name>
</gene>
<accession>A0A382KBA4</accession>
<dbReference type="AlphaFoldDB" id="A0A382KBA4"/>
<organism evidence="1">
    <name type="scientific">marine metagenome</name>
    <dbReference type="NCBI Taxonomy" id="408172"/>
    <lineage>
        <taxon>unclassified sequences</taxon>
        <taxon>metagenomes</taxon>
        <taxon>ecological metagenomes</taxon>
    </lineage>
</organism>
<protein>
    <recommendedName>
        <fullName evidence="2">PEGA domain-containing protein</fullName>
    </recommendedName>
</protein>